<dbReference type="OrthoDB" id="2974333at2"/>
<dbReference type="AlphaFoldDB" id="A0A5R9GCT3"/>
<proteinExistence type="predicted"/>
<keyword evidence="3" id="KW-1185">Reference proteome</keyword>
<protein>
    <recommendedName>
        <fullName evidence="4">DUF4177 domain-containing protein</fullName>
    </recommendedName>
</protein>
<evidence type="ECO:0008006" key="4">
    <source>
        <dbReference type="Google" id="ProtNLM"/>
    </source>
</evidence>
<feature type="region of interest" description="Disordered" evidence="1">
    <location>
        <begin position="54"/>
        <end position="75"/>
    </location>
</feature>
<accession>A0A5R9GCT3</accession>
<dbReference type="RefSeq" id="WP_138193150.1">
    <property type="nucleotide sequence ID" value="NZ_VCIW01000003.1"/>
</dbReference>
<gene>
    <name evidence="2" type="ORF">FE782_05915</name>
</gene>
<dbReference type="EMBL" id="VCIW01000003">
    <property type="protein sequence ID" value="TLS52909.1"/>
    <property type="molecule type" value="Genomic_DNA"/>
</dbReference>
<organism evidence="2 3">
    <name type="scientific">Paenibacillus antri</name>
    <dbReference type="NCBI Taxonomy" id="2582848"/>
    <lineage>
        <taxon>Bacteria</taxon>
        <taxon>Bacillati</taxon>
        <taxon>Bacillota</taxon>
        <taxon>Bacilli</taxon>
        <taxon>Bacillales</taxon>
        <taxon>Paenibacillaceae</taxon>
        <taxon>Paenibacillus</taxon>
    </lineage>
</organism>
<comment type="caution">
    <text evidence="2">The sequence shown here is derived from an EMBL/GenBank/DDBJ whole genome shotgun (WGS) entry which is preliminary data.</text>
</comment>
<name>A0A5R9GCT3_9BACL</name>
<sequence length="75" mass="8200">MAAARWEYFRANAFEELAALGEAGWELVSVAANGNGGETFYLKRPYPSIREELTRSQREQALRASGSGHAKGEAP</sequence>
<evidence type="ECO:0000313" key="3">
    <source>
        <dbReference type="Proteomes" id="UP000309676"/>
    </source>
</evidence>
<dbReference type="Proteomes" id="UP000309676">
    <property type="component" value="Unassembled WGS sequence"/>
</dbReference>
<reference evidence="2 3" key="1">
    <citation type="submission" date="2019-05" db="EMBL/GenBank/DDBJ databases">
        <authorList>
            <person name="Narsing Rao M.P."/>
            <person name="Li W.J."/>
        </authorList>
    </citation>
    <scope>NUCLEOTIDE SEQUENCE [LARGE SCALE GENOMIC DNA]</scope>
    <source>
        <strain evidence="2 3">SYSU_K30003</strain>
    </source>
</reference>
<evidence type="ECO:0000256" key="1">
    <source>
        <dbReference type="SAM" id="MobiDB-lite"/>
    </source>
</evidence>
<evidence type="ECO:0000313" key="2">
    <source>
        <dbReference type="EMBL" id="TLS52909.1"/>
    </source>
</evidence>